<dbReference type="GO" id="GO:0003676">
    <property type="term" value="F:nucleic acid binding"/>
    <property type="evidence" value="ECO:0007669"/>
    <property type="project" value="InterPro"/>
</dbReference>
<dbReference type="Proteomes" id="UP001367676">
    <property type="component" value="Unassembled WGS sequence"/>
</dbReference>
<dbReference type="EMBL" id="JBBCAQ010000022">
    <property type="protein sequence ID" value="KAK7590789.1"/>
    <property type="molecule type" value="Genomic_DNA"/>
</dbReference>
<evidence type="ECO:0000259" key="1">
    <source>
        <dbReference type="PROSITE" id="PS50994"/>
    </source>
</evidence>
<dbReference type="InterPro" id="IPR001584">
    <property type="entry name" value="Integrase_cat-core"/>
</dbReference>
<dbReference type="PANTHER" id="PTHR46585">
    <property type="entry name" value="INTEGRASE CORE DOMAIN CONTAINING PROTEIN"/>
    <property type="match status" value="1"/>
</dbReference>
<dbReference type="EMBL" id="JBBCAQ010000022">
    <property type="protein sequence ID" value="KAK7590788.1"/>
    <property type="molecule type" value="Genomic_DNA"/>
</dbReference>
<protein>
    <recommendedName>
        <fullName evidence="1">Integrase catalytic domain-containing protein</fullName>
    </recommendedName>
</protein>
<dbReference type="PROSITE" id="PS50994">
    <property type="entry name" value="INTEGRASE"/>
    <property type="match status" value="1"/>
</dbReference>
<dbReference type="InterPro" id="IPR012337">
    <property type="entry name" value="RNaseH-like_sf"/>
</dbReference>
<dbReference type="Pfam" id="PF00665">
    <property type="entry name" value="rve"/>
    <property type="match status" value="1"/>
</dbReference>
<name>A0AAN9TG67_9HEMI</name>
<dbReference type="Gene3D" id="3.30.420.10">
    <property type="entry name" value="Ribonuclease H-like superfamily/Ribonuclease H"/>
    <property type="match status" value="1"/>
</dbReference>
<comment type="caution">
    <text evidence="2">The sequence shown here is derived from an EMBL/GenBank/DDBJ whole genome shotgun (WGS) entry which is preliminary data.</text>
</comment>
<feature type="domain" description="Integrase catalytic" evidence="1">
    <location>
        <begin position="19"/>
        <end position="182"/>
    </location>
</feature>
<sequence>MEEAKVLHRKVVRKFKKRRIVNKEFDDIWAADLLIMNQYSRQNKGYNYIFNVIDTFSKYLFATPSKKKTGKEVVEAFLKILKTSKRCPTKLHVDRGKEFVNKDFQKVLNKYGITMYHTFNEEKSAIAERVNRTVNEKLKLQFEIAKKFRWIDVLKDVVCEYNEKDIHRSIGTTPSNVSKKNEAEIREKLFPLEDFNMGKKAFTVCQPVRIPCMKKLFGNKYRRNWTKEIFYISKIFHTDPIRYSVEDSIGEPIYGHFYKEELQKTSTIT</sequence>
<organism evidence="2 4">
    <name type="scientific">Parthenolecanium corni</name>
    <dbReference type="NCBI Taxonomy" id="536013"/>
    <lineage>
        <taxon>Eukaryota</taxon>
        <taxon>Metazoa</taxon>
        <taxon>Ecdysozoa</taxon>
        <taxon>Arthropoda</taxon>
        <taxon>Hexapoda</taxon>
        <taxon>Insecta</taxon>
        <taxon>Pterygota</taxon>
        <taxon>Neoptera</taxon>
        <taxon>Paraneoptera</taxon>
        <taxon>Hemiptera</taxon>
        <taxon>Sternorrhyncha</taxon>
        <taxon>Coccoidea</taxon>
        <taxon>Coccidae</taxon>
        <taxon>Parthenolecanium</taxon>
    </lineage>
</organism>
<gene>
    <name evidence="2" type="ORF">V9T40_002401</name>
    <name evidence="3" type="ORF">V9T40_002402</name>
</gene>
<dbReference type="InterPro" id="IPR036397">
    <property type="entry name" value="RNaseH_sf"/>
</dbReference>
<evidence type="ECO:0000313" key="3">
    <source>
        <dbReference type="EMBL" id="KAK7590789.1"/>
    </source>
</evidence>
<dbReference type="SUPFAM" id="SSF53098">
    <property type="entry name" value="Ribonuclease H-like"/>
    <property type="match status" value="1"/>
</dbReference>
<dbReference type="AlphaFoldDB" id="A0AAN9TG67"/>
<dbReference type="GO" id="GO:0015074">
    <property type="term" value="P:DNA integration"/>
    <property type="evidence" value="ECO:0007669"/>
    <property type="project" value="InterPro"/>
</dbReference>
<keyword evidence="4" id="KW-1185">Reference proteome</keyword>
<accession>A0AAN9TG67</accession>
<dbReference type="PANTHER" id="PTHR46585:SF1">
    <property type="entry name" value="CHROMO DOMAIN-CONTAINING PROTEIN"/>
    <property type="match status" value="1"/>
</dbReference>
<proteinExistence type="predicted"/>
<evidence type="ECO:0000313" key="2">
    <source>
        <dbReference type="EMBL" id="KAK7590788.1"/>
    </source>
</evidence>
<evidence type="ECO:0000313" key="4">
    <source>
        <dbReference type="Proteomes" id="UP001367676"/>
    </source>
</evidence>
<reference evidence="2 4" key="1">
    <citation type="submission" date="2024-03" db="EMBL/GenBank/DDBJ databases">
        <title>Adaptation during the transition from Ophiocordyceps entomopathogen to insect associate is accompanied by gene loss and intensified selection.</title>
        <authorList>
            <person name="Ward C.M."/>
            <person name="Onetto C.A."/>
            <person name="Borneman A.R."/>
        </authorList>
    </citation>
    <scope>NUCLEOTIDE SEQUENCE [LARGE SCALE GENOMIC DNA]</scope>
    <source>
        <strain evidence="2">AWRI1</strain>
        <tissue evidence="2">Single Adult Female</tissue>
    </source>
</reference>